<dbReference type="EC" id="5.2.1.8" evidence="6"/>
<accession>A0A563UG74</accession>
<evidence type="ECO:0000256" key="3">
    <source>
        <dbReference type="ARBA" id="ARBA00023110"/>
    </source>
</evidence>
<dbReference type="InterPro" id="IPR046357">
    <property type="entry name" value="PPIase_dom_sf"/>
</dbReference>
<dbReference type="EMBL" id="VOEJ01000002">
    <property type="protein sequence ID" value="TWR30306.1"/>
    <property type="molecule type" value="Genomic_DNA"/>
</dbReference>
<organism evidence="8 9">
    <name type="scientific">Mucilaginibacter pallidiroseus</name>
    <dbReference type="NCBI Taxonomy" id="2599295"/>
    <lineage>
        <taxon>Bacteria</taxon>
        <taxon>Pseudomonadati</taxon>
        <taxon>Bacteroidota</taxon>
        <taxon>Sphingobacteriia</taxon>
        <taxon>Sphingobacteriales</taxon>
        <taxon>Sphingobacteriaceae</taxon>
        <taxon>Mucilaginibacter</taxon>
    </lineage>
</organism>
<dbReference type="PANTHER" id="PTHR43811:SF19">
    <property type="entry name" value="39 KDA FK506-BINDING NUCLEAR PROTEIN"/>
    <property type="match status" value="1"/>
</dbReference>
<dbReference type="RefSeq" id="WP_146380767.1">
    <property type="nucleotide sequence ID" value="NZ_VOEJ01000002.1"/>
</dbReference>
<feature type="domain" description="PPIase FKBP-type" evidence="7">
    <location>
        <begin position="199"/>
        <end position="302"/>
    </location>
</feature>
<comment type="caution">
    <text evidence="8">The sequence shown here is derived from an EMBL/GenBank/DDBJ whole genome shotgun (WGS) entry which is preliminary data.</text>
</comment>
<dbReference type="PROSITE" id="PS51257">
    <property type="entry name" value="PROKAR_LIPOPROTEIN"/>
    <property type="match status" value="1"/>
</dbReference>
<dbReference type="InterPro" id="IPR001179">
    <property type="entry name" value="PPIase_FKBP_dom"/>
</dbReference>
<dbReference type="Proteomes" id="UP000320042">
    <property type="component" value="Unassembled WGS sequence"/>
</dbReference>
<dbReference type="AlphaFoldDB" id="A0A563UG74"/>
<gene>
    <name evidence="8" type="ORF">FPZ43_05035</name>
</gene>
<keyword evidence="9" id="KW-1185">Reference proteome</keyword>
<dbReference type="Pfam" id="PF00254">
    <property type="entry name" value="FKBP_C"/>
    <property type="match status" value="1"/>
</dbReference>
<evidence type="ECO:0000256" key="2">
    <source>
        <dbReference type="ARBA" id="ARBA00006577"/>
    </source>
</evidence>
<reference evidence="8 9" key="1">
    <citation type="submission" date="2019-07" db="EMBL/GenBank/DDBJ databases">
        <authorList>
            <person name="Kim J."/>
        </authorList>
    </citation>
    <scope>NUCLEOTIDE SEQUENCE [LARGE SCALE GENOMIC DNA]</scope>
    <source>
        <strain evidence="9">dk17</strain>
    </source>
</reference>
<dbReference type="PANTHER" id="PTHR43811">
    <property type="entry name" value="FKBP-TYPE PEPTIDYL-PROLYL CIS-TRANS ISOMERASE FKPA"/>
    <property type="match status" value="1"/>
</dbReference>
<evidence type="ECO:0000256" key="1">
    <source>
        <dbReference type="ARBA" id="ARBA00000971"/>
    </source>
</evidence>
<dbReference type="PROSITE" id="PS50059">
    <property type="entry name" value="FKBP_PPIASE"/>
    <property type="match status" value="1"/>
</dbReference>
<keyword evidence="4 5" id="KW-0413">Isomerase</keyword>
<sequence length="320" mass="34331">MRKNLMLIGLAALSFASCKSGFKQGEGGLLYNIHTDKPGATIKEGDFVAVNLTLKNEADSVLGSTYDMGRPLPQLMQKPAQKGDISQGIMLLSEGDSATIKLSIDTMFKKGPRPPGIKGKFVIYEVKVEKVIPKGTLSDAVFQGRISDYFKVQTEAIKKAEPAKIQKYIADKNIKATKTADGLYYAITKPGSGANVAVGDTAVVNYVGKMLNGKVFDTNIKDELVKAKQPVDPQRKFEPIRVPVGAGRVIKGWDEGLLLVNKGAKVTYVVPSELAYGEQGAAGGAIPPFTPIMFEVEVVDIVKPNPNAPKTTAPQPPAVR</sequence>
<keyword evidence="3 5" id="KW-0697">Rotamase</keyword>
<evidence type="ECO:0000313" key="9">
    <source>
        <dbReference type="Proteomes" id="UP000320042"/>
    </source>
</evidence>
<dbReference type="OrthoDB" id="9814548at2"/>
<comment type="similarity">
    <text evidence="2 6">Belongs to the FKBP-type PPIase family.</text>
</comment>
<name>A0A563UG74_9SPHI</name>
<evidence type="ECO:0000256" key="4">
    <source>
        <dbReference type="ARBA" id="ARBA00023235"/>
    </source>
</evidence>
<evidence type="ECO:0000256" key="6">
    <source>
        <dbReference type="RuleBase" id="RU003915"/>
    </source>
</evidence>
<evidence type="ECO:0000313" key="8">
    <source>
        <dbReference type="EMBL" id="TWR30306.1"/>
    </source>
</evidence>
<dbReference type="GO" id="GO:0003755">
    <property type="term" value="F:peptidyl-prolyl cis-trans isomerase activity"/>
    <property type="evidence" value="ECO:0007669"/>
    <property type="project" value="UniProtKB-UniRule"/>
</dbReference>
<protein>
    <recommendedName>
        <fullName evidence="6">Peptidyl-prolyl cis-trans isomerase</fullName>
        <ecNumber evidence="6">5.2.1.8</ecNumber>
    </recommendedName>
</protein>
<dbReference type="Gene3D" id="3.10.50.40">
    <property type="match status" value="2"/>
</dbReference>
<dbReference type="SUPFAM" id="SSF54534">
    <property type="entry name" value="FKBP-like"/>
    <property type="match status" value="2"/>
</dbReference>
<comment type="catalytic activity">
    <reaction evidence="1 5 6">
        <text>[protein]-peptidylproline (omega=180) = [protein]-peptidylproline (omega=0)</text>
        <dbReference type="Rhea" id="RHEA:16237"/>
        <dbReference type="Rhea" id="RHEA-COMP:10747"/>
        <dbReference type="Rhea" id="RHEA-COMP:10748"/>
        <dbReference type="ChEBI" id="CHEBI:83833"/>
        <dbReference type="ChEBI" id="CHEBI:83834"/>
        <dbReference type="EC" id="5.2.1.8"/>
    </reaction>
</comment>
<evidence type="ECO:0000259" key="7">
    <source>
        <dbReference type="PROSITE" id="PS50059"/>
    </source>
</evidence>
<proteinExistence type="inferred from homology"/>
<evidence type="ECO:0000256" key="5">
    <source>
        <dbReference type="PROSITE-ProRule" id="PRU00277"/>
    </source>
</evidence>